<dbReference type="EMBL" id="CAJVQC010054343">
    <property type="protein sequence ID" value="CAG8794061.1"/>
    <property type="molecule type" value="Genomic_DNA"/>
</dbReference>
<dbReference type="Proteomes" id="UP000789920">
    <property type="component" value="Unassembled WGS sequence"/>
</dbReference>
<organism evidence="1 2">
    <name type="scientific">Racocetra persica</name>
    <dbReference type="NCBI Taxonomy" id="160502"/>
    <lineage>
        <taxon>Eukaryota</taxon>
        <taxon>Fungi</taxon>
        <taxon>Fungi incertae sedis</taxon>
        <taxon>Mucoromycota</taxon>
        <taxon>Glomeromycotina</taxon>
        <taxon>Glomeromycetes</taxon>
        <taxon>Diversisporales</taxon>
        <taxon>Gigasporaceae</taxon>
        <taxon>Racocetra</taxon>
    </lineage>
</organism>
<reference evidence="1" key="1">
    <citation type="submission" date="2021-06" db="EMBL/GenBank/DDBJ databases">
        <authorList>
            <person name="Kallberg Y."/>
            <person name="Tangrot J."/>
            <person name="Rosling A."/>
        </authorList>
    </citation>
    <scope>NUCLEOTIDE SEQUENCE</scope>
    <source>
        <strain evidence="1">MA461A</strain>
    </source>
</reference>
<gene>
    <name evidence="1" type="ORF">RPERSI_LOCUS19682</name>
</gene>
<evidence type="ECO:0000313" key="2">
    <source>
        <dbReference type="Proteomes" id="UP000789920"/>
    </source>
</evidence>
<accession>A0ACA9RI57</accession>
<comment type="caution">
    <text evidence="1">The sequence shown here is derived from an EMBL/GenBank/DDBJ whole genome shotgun (WGS) entry which is preliminary data.</text>
</comment>
<keyword evidence="2" id="KW-1185">Reference proteome</keyword>
<protein>
    <submittedName>
        <fullName evidence="1">10299_t:CDS:1</fullName>
    </submittedName>
</protein>
<feature type="non-terminal residue" evidence="1">
    <location>
        <position position="82"/>
    </location>
</feature>
<evidence type="ECO:0000313" key="1">
    <source>
        <dbReference type="EMBL" id="CAG8794061.1"/>
    </source>
</evidence>
<sequence length="82" mass="9353">MAPIQLYNDNNDNMQKSSEDLLITSDNKIRSSTPNSLLVKLNETNETTNDNTIDDTEDGWLRTIENWIGMLNTENHLDNGEL</sequence>
<proteinExistence type="predicted"/>
<name>A0ACA9RI57_9GLOM</name>